<accession>A0A6A7BPH8</accession>
<dbReference type="EMBL" id="MU006288">
    <property type="protein sequence ID" value="KAF2856797.1"/>
    <property type="molecule type" value="Genomic_DNA"/>
</dbReference>
<name>A0A6A7BPH8_9PLEO</name>
<dbReference type="AlphaFoldDB" id="A0A6A7BPH8"/>
<reference evidence="1" key="1">
    <citation type="submission" date="2020-01" db="EMBL/GenBank/DDBJ databases">
        <authorList>
            <consortium name="DOE Joint Genome Institute"/>
            <person name="Haridas S."/>
            <person name="Albert R."/>
            <person name="Binder M."/>
            <person name="Bloem J."/>
            <person name="Labutti K."/>
            <person name="Salamov A."/>
            <person name="Andreopoulos B."/>
            <person name="Baker S.E."/>
            <person name="Barry K."/>
            <person name="Bills G."/>
            <person name="Bluhm B.H."/>
            <person name="Cannon C."/>
            <person name="Castanera R."/>
            <person name="Culley D.E."/>
            <person name="Daum C."/>
            <person name="Ezra D."/>
            <person name="Gonzalez J.B."/>
            <person name="Henrissat B."/>
            <person name="Kuo A."/>
            <person name="Liang C."/>
            <person name="Lipzen A."/>
            <person name="Lutzoni F."/>
            <person name="Magnuson J."/>
            <person name="Mondo S."/>
            <person name="Nolan M."/>
            <person name="Ohm R."/>
            <person name="Pangilinan J."/>
            <person name="Park H.-J."/>
            <person name="Ramirez L."/>
            <person name="Alfaro M."/>
            <person name="Sun H."/>
            <person name="Tritt A."/>
            <person name="Yoshinaga Y."/>
            <person name="Zwiers L.-H."/>
            <person name="Turgeon B.G."/>
            <person name="Goodwin S.B."/>
            <person name="Spatafora J.W."/>
            <person name="Crous P.W."/>
            <person name="Grigoriev I.V."/>
        </authorList>
    </citation>
    <scope>NUCLEOTIDE SEQUENCE</scope>
    <source>
        <strain evidence="1">IPT5</strain>
    </source>
</reference>
<protein>
    <submittedName>
        <fullName evidence="1">Uncharacterized protein</fullName>
    </submittedName>
</protein>
<gene>
    <name evidence="1" type="ORF">T440DRAFT_503446</name>
</gene>
<proteinExistence type="predicted"/>
<organism evidence="1 2">
    <name type="scientific">Plenodomus tracheiphilus IPT5</name>
    <dbReference type="NCBI Taxonomy" id="1408161"/>
    <lineage>
        <taxon>Eukaryota</taxon>
        <taxon>Fungi</taxon>
        <taxon>Dikarya</taxon>
        <taxon>Ascomycota</taxon>
        <taxon>Pezizomycotina</taxon>
        <taxon>Dothideomycetes</taxon>
        <taxon>Pleosporomycetidae</taxon>
        <taxon>Pleosporales</taxon>
        <taxon>Pleosporineae</taxon>
        <taxon>Leptosphaeriaceae</taxon>
        <taxon>Plenodomus</taxon>
    </lineage>
</organism>
<dbReference type="Proteomes" id="UP000799423">
    <property type="component" value="Unassembled WGS sequence"/>
</dbReference>
<evidence type="ECO:0000313" key="2">
    <source>
        <dbReference type="Proteomes" id="UP000799423"/>
    </source>
</evidence>
<evidence type="ECO:0000313" key="1">
    <source>
        <dbReference type="EMBL" id="KAF2856797.1"/>
    </source>
</evidence>
<dbReference type="OrthoDB" id="3944805at2759"/>
<keyword evidence="2" id="KW-1185">Reference proteome</keyword>
<sequence>MNQNVLFAGTAIATELLYRVLFVIINRLITSFQHFASRSMEECSTWLGRKIQERRERLTAAKGCGKEALNIVAGAGKLAQQSGFATFCLRALNSQGRRVKRDGKCQKRVCDTTLAVVTTCAHAARRKRTIEAARSSLMKSHWAQVVLPLPDDSPYC</sequence>